<reference evidence="1" key="2">
    <citation type="journal article" date="2022" name="Sci. Total Environ.">
        <title>Prevalence, transmission, and molecular epidemiology of tet(X)-positive bacteria among humans, animals, and environmental niches in China: An epidemiological, and genomic-based study.</title>
        <authorList>
            <person name="Dong N."/>
            <person name="Zeng Y."/>
            <person name="Cai C."/>
            <person name="Sun C."/>
            <person name="Lu J."/>
            <person name="Liu C."/>
            <person name="Zhou H."/>
            <person name="Sun Q."/>
            <person name="Shu L."/>
            <person name="Wang H."/>
            <person name="Wang Y."/>
            <person name="Wang S."/>
            <person name="Wu C."/>
            <person name="Chan E.W."/>
            <person name="Chen G."/>
            <person name="Shen Z."/>
            <person name="Chen S."/>
            <person name="Zhang R."/>
        </authorList>
    </citation>
    <scope>NUCLEOTIDE SEQUENCE</scope>
    <source>
        <strain evidence="1">R655-4</strain>
    </source>
</reference>
<evidence type="ECO:0000313" key="2">
    <source>
        <dbReference type="Proteomes" id="UP001170959"/>
    </source>
</evidence>
<dbReference type="RefSeq" id="WP_286492387.1">
    <property type="nucleotide sequence ID" value="NZ_JACAGJ010000003.1"/>
</dbReference>
<comment type="caution">
    <text evidence="1">The sequence shown here is derived from an EMBL/GenBank/DDBJ whole genome shotgun (WGS) entry which is preliminary data.</text>
</comment>
<gene>
    <name evidence="1" type="ORF">HX001_06545</name>
</gene>
<dbReference type="Proteomes" id="UP001170959">
    <property type="component" value="Unassembled WGS sequence"/>
</dbReference>
<accession>A0AAJ1QDP1</accession>
<dbReference type="EMBL" id="JACAGJ010000003">
    <property type="protein sequence ID" value="MDM1072153.1"/>
    <property type="molecule type" value="Genomic_DNA"/>
</dbReference>
<dbReference type="AlphaFoldDB" id="A0AAJ1QDP1"/>
<evidence type="ECO:0000313" key="1">
    <source>
        <dbReference type="EMBL" id="MDM1072153.1"/>
    </source>
</evidence>
<protein>
    <submittedName>
        <fullName evidence="1">Uncharacterized protein</fullName>
    </submittedName>
</protein>
<reference evidence="1" key="1">
    <citation type="submission" date="2020-06" db="EMBL/GenBank/DDBJ databases">
        <authorList>
            <person name="Dong N."/>
        </authorList>
    </citation>
    <scope>NUCLEOTIDE SEQUENCE</scope>
    <source>
        <strain evidence="1">R655-4</strain>
    </source>
</reference>
<proteinExistence type="predicted"/>
<sequence>MKNIKFILSRIDHIPDYISSEALDYWFTNDNFIQLIKIIYKNIDFFVGDYFDLTQLNTIHVSDICGNFIFTRDISEDFENVLQIKRKTYSSISYIKGGHTSEVTFEVYFPNY</sequence>
<name>A0AAJ1QDP1_9FLAO</name>
<organism evidence="1 2">
    <name type="scientific">Empedobacter brevis</name>
    <dbReference type="NCBI Taxonomy" id="247"/>
    <lineage>
        <taxon>Bacteria</taxon>
        <taxon>Pseudomonadati</taxon>
        <taxon>Bacteroidota</taxon>
        <taxon>Flavobacteriia</taxon>
        <taxon>Flavobacteriales</taxon>
        <taxon>Weeksellaceae</taxon>
        <taxon>Empedobacter</taxon>
    </lineage>
</organism>